<feature type="compositionally biased region" description="Basic and acidic residues" evidence="1">
    <location>
        <begin position="195"/>
        <end position="204"/>
    </location>
</feature>
<dbReference type="Proteomes" id="UP000799777">
    <property type="component" value="Unassembled WGS sequence"/>
</dbReference>
<comment type="caution">
    <text evidence="3">The sequence shown here is derived from an EMBL/GenBank/DDBJ whole genome shotgun (WGS) entry which is preliminary data.</text>
</comment>
<gene>
    <name evidence="3" type="ORF">EK21DRAFT_86323</name>
</gene>
<accession>A0A9P4HFB1</accession>
<dbReference type="EMBL" id="ML978166">
    <property type="protein sequence ID" value="KAF2033533.1"/>
    <property type="molecule type" value="Genomic_DNA"/>
</dbReference>
<keyword evidence="2" id="KW-1133">Transmembrane helix</keyword>
<feature type="region of interest" description="Disordered" evidence="1">
    <location>
        <begin position="491"/>
        <end position="541"/>
    </location>
</feature>
<evidence type="ECO:0000313" key="4">
    <source>
        <dbReference type="Proteomes" id="UP000799777"/>
    </source>
</evidence>
<feature type="compositionally biased region" description="Acidic residues" evidence="1">
    <location>
        <begin position="205"/>
        <end position="215"/>
    </location>
</feature>
<reference evidence="3" key="1">
    <citation type="journal article" date="2020" name="Stud. Mycol.">
        <title>101 Dothideomycetes genomes: a test case for predicting lifestyles and emergence of pathogens.</title>
        <authorList>
            <person name="Haridas S."/>
            <person name="Albert R."/>
            <person name="Binder M."/>
            <person name="Bloem J."/>
            <person name="Labutti K."/>
            <person name="Salamov A."/>
            <person name="Andreopoulos B."/>
            <person name="Baker S."/>
            <person name="Barry K."/>
            <person name="Bills G."/>
            <person name="Bluhm B."/>
            <person name="Cannon C."/>
            <person name="Castanera R."/>
            <person name="Culley D."/>
            <person name="Daum C."/>
            <person name="Ezra D."/>
            <person name="Gonzalez J."/>
            <person name="Henrissat B."/>
            <person name="Kuo A."/>
            <person name="Liang C."/>
            <person name="Lipzen A."/>
            <person name="Lutzoni F."/>
            <person name="Magnuson J."/>
            <person name="Mondo S."/>
            <person name="Nolan M."/>
            <person name="Ohm R."/>
            <person name="Pangilinan J."/>
            <person name="Park H.-J."/>
            <person name="Ramirez L."/>
            <person name="Alfaro M."/>
            <person name="Sun H."/>
            <person name="Tritt A."/>
            <person name="Yoshinaga Y."/>
            <person name="Zwiers L.-H."/>
            <person name="Turgeon B."/>
            <person name="Goodwin S."/>
            <person name="Spatafora J."/>
            <person name="Crous P."/>
            <person name="Grigoriev I."/>
        </authorList>
    </citation>
    <scope>NUCLEOTIDE SEQUENCE</scope>
    <source>
        <strain evidence="3">CBS 110217</strain>
    </source>
</reference>
<sequence length="541" mass="59807">MANTTVTQAAALATSLAGARDFVNATVCLSYPTLSFLSKAKLLTEFLTRSTALPDVLQRHGALLLAFTTGAAAATGVYHYFQRFRKDRTKVQLGVYHIVRQLENLPDFYERLNNPHNLIKDIDTEVSLMIDKHLTKHEAADVFMQVKRKIWVCIDERRGYIKKQRTDAGVSNEPIRRTLQAVTGDPIGVFSHPTRVVEKLPQEEEKQDVDMEDVENVSVAPQDTRSSSSPLPPPPPGTCRSTYKFPSSSSPKPAHQLTPAPWHVTSPPSSGYGLNYDDENQYIPEASPTEQKAQRTQPIATKEPTMLQRATQRAFDLNALGNNPHATPVLPFSRALESTRTIETSVTKPSNTLKNQQPPNTMVVISGNPKKGTWLVSVPEGASPQHSPASGTTEYRVTERRTFYHDLEKNRQIRRTIRNVFIHNEEENIAEAVEKKEEVESSSPLPLPPKEVKTPEVSSPAFPSTPEWPSSGVNFSPFACDPAPAVVRVVTESGASSPAARKRGRPRKQSVEPQTPGKAHTLAGVRTSARKNKFSGKYIGK</sequence>
<dbReference type="OrthoDB" id="3691606at2759"/>
<feature type="compositionally biased region" description="Basic residues" evidence="1">
    <location>
        <begin position="528"/>
        <end position="541"/>
    </location>
</feature>
<protein>
    <submittedName>
        <fullName evidence="3">Uncharacterized protein</fullName>
    </submittedName>
</protein>
<keyword evidence="2" id="KW-0812">Transmembrane</keyword>
<keyword evidence="4" id="KW-1185">Reference proteome</keyword>
<name>A0A9P4HFB1_9PLEO</name>
<organism evidence="3 4">
    <name type="scientific">Setomelanomma holmii</name>
    <dbReference type="NCBI Taxonomy" id="210430"/>
    <lineage>
        <taxon>Eukaryota</taxon>
        <taxon>Fungi</taxon>
        <taxon>Dikarya</taxon>
        <taxon>Ascomycota</taxon>
        <taxon>Pezizomycotina</taxon>
        <taxon>Dothideomycetes</taxon>
        <taxon>Pleosporomycetidae</taxon>
        <taxon>Pleosporales</taxon>
        <taxon>Pleosporineae</taxon>
        <taxon>Phaeosphaeriaceae</taxon>
        <taxon>Setomelanomma</taxon>
    </lineage>
</organism>
<feature type="compositionally biased region" description="Polar residues" evidence="1">
    <location>
        <begin position="239"/>
        <end position="251"/>
    </location>
</feature>
<keyword evidence="2" id="KW-0472">Membrane</keyword>
<evidence type="ECO:0000256" key="2">
    <source>
        <dbReference type="SAM" id="Phobius"/>
    </source>
</evidence>
<evidence type="ECO:0000313" key="3">
    <source>
        <dbReference type="EMBL" id="KAF2033533.1"/>
    </source>
</evidence>
<dbReference type="AlphaFoldDB" id="A0A9P4HFB1"/>
<feature type="region of interest" description="Disordered" evidence="1">
    <location>
        <begin position="432"/>
        <end position="475"/>
    </location>
</feature>
<proteinExistence type="predicted"/>
<feature type="region of interest" description="Disordered" evidence="1">
    <location>
        <begin position="193"/>
        <end position="281"/>
    </location>
</feature>
<evidence type="ECO:0000256" key="1">
    <source>
        <dbReference type="SAM" id="MobiDB-lite"/>
    </source>
</evidence>
<feature type="transmembrane region" description="Helical" evidence="2">
    <location>
        <begin position="62"/>
        <end position="81"/>
    </location>
</feature>